<dbReference type="RefSeq" id="WP_268063041.1">
    <property type="nucleotide sequence ID" value="NZ_JAPQFJ010000036.1"/>
</dbReference>
<evidence type="ECO:0000313" key="3">
    <source>
        <dbReference type="EMBL" id="MCY6960607.1"/>
    </source>
</evidence>
<protein>
    <recommendedName>
        <fullName evidence="5">DUF4491 family protein</fullName>
    </recommendedName>
</protein>
<feature type="compositionally biased region" description="Low complexity" evidence="1">
    <location>
        <begin position="86"/>
        <end position="103"/>
    </location>
</feature>
<accession>A0ABT4DE75</accession>
<evidence type="ECO:0008006" key="5">
    <source>
        <dbReference type="Google" id="ProtNLM"/>
    </source>
</evidence>
<organism evidence="3 4">
    <name type="scientific">Clostridium brassicae</name>
    <dbReference type="NCBI Taxonomy" id="2999072"/>
    <lineage>
        <taxon>Bacteria</taxon>
        <taxon>Bacillati</taxon>
        <taxon>Bacillota</taxon>
        <taxon>Clostridia</taxon>
        <taxon>Eubacteriales</taxon>
        <taxon>Clostridiaceae</taxon>
        <taxon>Clostridium</taxon>
    </lineage>
</organism>
<keyword evidence="2" id="KW-1133">Transmembrane helix</keyword>
<feature type="transmembrane region" description="Helical" evidence="2">
    <location>
        <begin position="62"/>
        <end position="84"/>
    </location>
</feature>
<feature type="compositionally biased region" description="Basic and acidic residues" evidence="1">
    <location>
        <begin position="106"/>
        <end position="118"/>
    </location>
</feature>
<dbReference type="Proteomes" id="UP001144612">
    <property type="component" value="Unassembled WGS sequence"/>
</dbReference>
<name>A0ABT4DE75_9CLOT</name>
<proteinExistence type="predicted"/>
<reference evidence="3" key="1">
    <citation type="submission" date="2022-12" db="EMBL/GenBank/DDBJ databases">
        <title>Clostridium sp. nov., isolated from industrial wastewater.</title>
        <authorList>
            <person name="Jiayan W."/>
        </authorList>
    </citation>
    <scope>NUCLEOTIDE SEQUENCE</scope>
    <source>
        <strain evidence="3">ZC22-4</strain>
    </source>
</reference>
<dbReference type="EMBL" id="JAPQFJ010000036">
    <property type="protein sequence ID" value="MCY6960607.1"/>
    <property type="molecule type" value="Genomic_DNA"/>
</dbReference>
<evidence type="ECO:0000313" key="4">
    <source>
        <dbReference type="Proteomes" id="UP001144612"/>
    </source>
</evidence>
<comment type="caution">
    <text evidence="3">The sequence shown here is derived from an EMBL/GenBank/DDBJ whole genome shotgun (WGS) entry which is preliminary data.</text>
</comment>
<sequence length="130" mass="15218">MAAFFKAFLPMLALVIITIFIYNVLKVYVLENIKVNKWIPLIAALVVLFIPQLAWPGLRNSYLYYVQTCIFLIFFLWFMDIVGFTKNSSSNRNNNNKNSTIIRSKAKPERVNKNKDIEVINNNKKKKKKK</sequence>
<keyword evidence="2" id="KW-0812">Transmembrane</keyword>
<gene>
    <name evidence="3" type="ORF">OW729_18605</name>
</gene>
<keyword evidence="2" id="KW-0472">Membrane</keyword>
<evidence type="ECO:0000256" key="2">
    <source>
        <dbReference type="SAM" id="Phobius"/>
    </source>
</evidence>
<keyword evidence="4" id="KW-1185">Reference proteome</keyword>
<feature type="region of interest" description="Disordered" evidence="1">
    <location>
        <begin position="86"/>
        <end position="130"/>
    </location>
</feature>
<evidence type="ECO:0000256" key="1">
    <source>
        <dbReference type="SAM" id="MobiDB-lite"/>
    </source>
</evidence>
<feature type="transmembrane region" description="Helical" evidence="2">
    <location>
        <begin position="7"/>
        <end position="25"/>
    </location>
</feature>
<feature type="transmembrane region" description="Helical" evidence="2">
    <location>
        <begin position="37"/>
        <end position="55"/>
    </location>
</feature>